<dbReference type="AlphaFoldDB" id="A0A6A5VCC3"/>
<keyword evidence="2" id="KW-1185">Reference proteome</keyword>
<sequence length="311" mass="34814">MHDGKRLRQIRLRGLNDPDPHLNKNEVYSLELWRRIVEVYSKTAITKSEDKLIALSGIAKLMADKIGGSGSPAEYVAGLWKNQLASQLLWKVDPDFDRLTKVFTTQTTAPESYRAPSFSWASINTETGKGITTAEVTDTDLLLRVDDVHITLETEGNPYGMVKSGRLSIWGKLRAAVLYKKPRGCFGWKLVGRGDLDGEVHTNVYLDCPERDETRIFASDGSANDDAGIFIVPVAKGERTASEESKYLTCLILQLERTDPSNELRRIGLTRLSPWADKIAMQDYKILDVSEGDQFMPHNGYEAGLHRITLV</sequence>
<dbReference type="PANTHER" id="PTHR33112:SF16">
    <property type="entry name" value="HETEROKARYON INCOMPATIBILITY DOMAIN-CONTAINING PROTEIN"/>
    <property type="match status" value="1"/>
</dbReference>
<evidence type="ECO:0000313" key="1">
    <source>
        <dbReference type="EMBL" id="KAF1974360.1"/>
    </source>
</evidence>
<dbReference type="EMBL" id="ML976675">
    <property type="protein sequence ID" value="KAF1974360.1"/>
    <property type="molecule type" value="Genomic_DNA"/>
</dbReference>
<evidence type="ECO:0000313" key="2">
    <source>
        <dbReference type="Proteomes" id="UP000800036"/>
    </source>
</evidence>
<reference evidence="1" key="1">
    <citation type="journal article" date="2020" name="Stud. Mycol.">
        <title>101 Dothideomycetes genomes: a test case for predicting lifestyles and emergence of pathogens.</title>
        <authorList>
            <person name="Haridas S."/>
            <person name="Albert R."/>
            <person name="Binder M."/>
            <person name="Bloem J."/>
            <person name="Labutti K."/>
            <person name="Salamov A."/>
            <person name="Andreopoulos B."/>
            <person name="Baker S."/>
            <person name="Barry K."/>
            <person name="Bills G."/>
            <person name="Bluhm B."/>
            <person name="Cannon C."/>
            <person name="Castanera R."/>
            <person name="Culley D."/>
            <person name="Daum C."/>
            <person name="Ezra D."/>
            <person name="Gonzalez J."/>
            <person name="Henrissat B."/>
            <person name="Kuo A."/>
            <person name="Liang C."/>
            <person name="Lipzen A."/>
            <person name="Lutzoni F."/>
            <person name="Magnuson J."/>
            <person name="Mondo S."/>
            <person name="Nolan M."/>
            <person name="Ohm R."/>
            <person name="Pangilinan J."/>
            <person name="Park H.-J."/>
            <person name="Ramirez L."/>
            <person name="Alfaro M."/>
            <person name="Sun H."/>
            <person name="Tritt A."/>
            <person name="Yoshinaga Y."/>
            <person name="Zwiers L.-H."/>
            <person name="Turgeon B."/>
            <person name="Goodwin S."/>
            <person name="Spatafora J."/>
            <person name="Crous P."/>
            <person name="Grigoriev I."/>
        </authorList>
    </citation>
    <scope>NUCLEOTIDE SEQUENCE</scope>
    <source>
        <strain evidence="1">CBS 107.79</strain>
    </source>
</reference>
<dbReference type="PANTHER" id="PTHR33112">
    <property type="entry name" value="DOMAIN PROTEIN, PUTATIVE-RELATED"/>
    <property type="match status" value="1"/>
</dbReference>
<name>A0A6A5VCC3_9PLEO</name>
<gene>
    <name evidence="1" type="ORF">BU23DRAFT_461772</name>
</gene>
<dbReference type="Proteomes" id="UP000800036">
    <property type="component" value="Unassembled WGS sequence"/>
</dbReference>
<accession>A0A6A5VCC3</accession>
<proteinExistence type="predicted"/>
<organism evidence="1 2">
    <name type="scientific">Bimuria novae-zelandiae CBS 107.79</name>
    <dbReference type="NCBI Taxonomy" id="1447943"/>
    <lineage>
        <taxon>Eukaryota</taxon>
        <taxon>Fungi</taxon>
        <taxon>Dikarya</taxon>
        <taxon>Ascomycota</taxon>
        <taxon>Pezizomycotina</taxon>
        <taxon>Dothideomycetes</taxon>
        <taxon>Pleosporomycetidae</taxon>
        <taxon>Pleosporales</taxon>
        <taxon>Massarineae</taxon>
        <taxon>Didymosphaeriaceae</taxon>
        <taxon>Bimuria</taxon>
    </lineage>
</organism>
<protein>
    <submittedName>
        <fullName evidence="1">Uncharacterized protein</fullName>
    </submittedName>
</protein>
<dbReference type="OrthoDB" id="5362512at2759"/>